<sequence length="282" mass="28762">MFASTGQWLLFAHVFALGAVAHRDWWLQGLPKCWQDCLGNTEAGCGYRKCICQTSESSASYLPSAVACAVTNCDADDWALELVLGPLELYCDAIGCTIPAEVVDDAYDAVSSSYVPPSTTRAPPTTTAAAPKPTTTTTTTTSESDDDDSDGFTSPVSTIITRTTTDGDGNTLQIVVPIVVNPTGISTGSIVTSTVAGASPTSAVSLRSETAQPSAPAPTAGASSTASPPSSATGSGSGSDEPDPPANGDGSPFVNMQAGAGRWAVSIPLMAIGAFAVLWMRL</sequence>
<accession>A0ACB6F350</accession>
<gene>
    <name evidence="1" type="ORF">AG0111_0g12944</name>
</gene>
<evidence type="ECO:0000313" key="1">
    <source>
        <dbReference type="EMBL" id="KAB2098863.1"/>
    </source>
</evidence>
<organism evidence="1 2">
    <name type="scientific">Alternaria gaisen</name>
    <dbReference type="NCBI Taxonomy" id="167740"/>
    <lineage>
        <taxon>Eukaryota</taxon>
        <taxon>Fungi</taxon>
        <taxon>Dikarya</taxon>
        <taxon>Ascomycota</taxon>
        <taxon>Pezizomycotina</taxon>
        <taxon>Dothideomycetes</taxon>
        <taxon>Pleosporomycetidae</taxon>
        <taxon>Pleosporales</taxon>
        <taxon>Pleosporineae</taxon>
        <taxon>Pleosporaceae</taxon>
        <taxon>Alternaria</taxon>
        <taxon>Alternaria sect. Alternaria</taxon>
    </lineage>
</organism>
<dbReference type="EMBL" id="PDWZ02000021">
    <property type="protein sequence ID" value="KAB2098863.1"/>
    <property type="molecule type" value="Genomic_DNA"/>
</dbReference>
<proteinExistence type="predicted"/>
<dbReference type="Proteomes" id="UP000293547">
    <property type="component" value="Unassembled WGS sequence"/>
</dbReference>
<name>A0ACB6F350_9PLEO</name>
<protein>
    <submittedName>
        <fullName evidence="1">Uncharacterized protein</fullName>
    </submittedName>
</protein>
<comment type="caution">
    <text evidence="1">The sequence shown here is derived from an EMBL/GenBank/DDBJ whole genome shotgun (WGS) entry which is preliminary data.</text>
</comment>
<reference evidence="1 2" key="1">
    <citation type="journal article" date="2019" name="bioRxiv">
        <title>Genomics, evolutionary history and diagnostics of the Alternaria alternata species group including apple and Asian pear pathotypes.</title>
        <authorList>
            <person name="Armitage A.D."/>
            <person name="Cockerton H.M."/>
            <person name="Sreenivasaprasad S."/>
            <person name="Woodhall J.W."/>
            <person name="Lane C.R."/>
            <person name="Harrison R.J."/>
            <person name="Clarkson J.P."/>
        </authorList>
    </citation>
    <scope>NUCLEOTIDE SEQUENCE [LARGE SCALE GENOMIC DNA]</scope>
    <source>
        <strain evidence="1 2">FERA 650</strain>
    </source>
</reference>
<keyword evidence="2" id="KW-1185">Reference proteome</keyword>
<evidence type="ECO:0000313" key="2">
    <source>
        <dbReference type="Proteomes" id="UP000293547"/>
    </source>
</evidence>